<reference evidence="1 2" key="1">
    <citation type="journal article" date="2019" name="Int. J. Syst. Evol. Microbiol.">
        <title>The Global Catalogue of Microorganisms (GCM) 10K type strain sequencing project: providing services to taxonomists for standard genome sequencing and annotation.</title>
        <authorList>
            <consortium name="The Broad Institute Genomics Platform"/>
            <consortium name="The Broad Institute Genome Sequencing Center for Infectious Disease"/>
            <person name="Wu L."/>
            <person name="Ma J."/>
        </authorList>
    </citation>
    <scope>NUCLEOTIDE SEQUENCE [LARGE SCALE GENOMIC DNA]</scope>
    <source>
        <strain evidence="1 2">JCM 16013</strain>
    </source>
</reference>
<comment type="caution">
    <text evidence="1">The sequence shown here is derived from an EMBL/GenBank/DDBJ whole genome shotgun (WGS) entry which is preliminary data.</text>
</comment>
<evidence type="ECO:0000313" key="2">
    <source>
        <dbReference type="Proteomes" id="UP001499854"/>
    </source>
</evidence>
<name>A0ABN2SBZ9_9ACTN</name>
<dbReference type="RefSeq" id="WP_344659707.1">
    <property type="nucleotide sequence ID" value="NZ_BAAAQM010000031.1"/>
</dbReference>
<gene>
    <name evidence="1" type="ORF">GCM10009838_51740</name>
</gene>
<sequence>MGAGQRHQLDECPIEDLIHDRAKPGTALLRLQTTESREGVLDGAWWPRSRDIGAELPALVSALSEYLGPISRVGLDAAAWEDLPTRLVIDEQVVHIDSYPAGDDTVLITRGDRDHFALMVVPPQATPEAASAAMARAVRADNLAEAKQILIDTGTDRDT</sequence>
<protein>
    <submittedName>
        <fullName evidence="1">DUF5994 family protein</fullName>
    </submittedName>
</protein>
<keyword evidence="2" id="KW-1185">Reference proteome</keyword>
<accession>A0ABN2SBZ9</accession>
<dbReference type="Pfam" id="PF19457">
    <property type="entry name" value="DUF5994"/>
    <property type="match status" value="1"/>
</dbReference>
<proteinExistence type="predicted"/>
<dbReference type="EMBL" id="BAAAQM010000031">
    <property type="protein sequence ID" value="GAA1983605.1"/>
    <property type="molecule type" value="Genomic_DNA"/>
</dbReference>
<organism evidence="1 2">
    <name type="scientific">Catenulispora subtropica</name>
    <dbReference type="NCBI Taxonomy" id="450798"/>
    <lineage>
        <taxon>Bacteria</taxon>
        <taxon>Bacillati</taxon>
        <taxon>Actinomycetota</taxon>
        <taxon>Actinomycetes</taxon>
        <taxon>Catenulisporales</taxon>
        <taxon>Catenulisporaceae</taxon>
        <taxon>Catenulispora</taxon>
    </lineage>
</organism>
<dbReference type="Proteomes" id="UP001499854">
    <property type="component" value="Unassembled WGS sequence"/>
</dbReference>
<evidence type="ECO:0000313" key="1">
    <source>
        <dbReference type="EMBL" id="GAA1983605.1"/>
    </source>
</evidence>
<dbReference type="InterPro" id="IPR046036">
    <property type="entry name" value="DUF5994"/>
</dbReference>